<name>A0A0C9W103_9AGAM</name>
<evidence type="ECO:0000256" key="2">
    <source>
        <dbReference type="SAM" id="MobiDB-lite"/>
    </source>
</evidence>
<proteinExistence type="predicted"/>
<feature type="region of interest" description="Disordered" evidence="2">
    <location>
        <begin position="1"/>
        <end position="48"/>
    </location>
</feature>
<dbReference type="InterPro" id="IPR000651">
    <property type="entry name" value="Ras-like_Gua-exchang_fac_N"/>
</dbReference>
<feature type="compositionally biased region" description="Acidic residues" evidence="2">
    <location>
        <begin position="194"/>
        <end position="208"/>
    </location>
</feature>
<evidence type="ECO:0000256" key="1">
    <source>
        <dbReference type="PROSITE-ProRule" id="PRU00135"/>
    </source>
</evidence>
<evidence type="ECO:0000313" key="4">
    <source>
        <dbReference type="EMBL" id="KIJ64500.1"/>
    </source>
</evidence>
<keyword evidence="5" id="KW-1185">Reference proteome</keyword>
<feature type="compositionally biased region" description="Polar residues" evidence="2">
    <location>
        <begin position="221"/>
        <end position="232"/>
    </location>
</feature>
<evidence type="ECO:0000313" key="5">
    <source>
        <dbReference type="Proteomes" id="UP000053820"/>
    </source>
</evidence>
<dbReference type="SMART" id="SM00229">
    <property type="entry name" value="RasGEFN"/>
    <property type="match status" value="1"/>
</dbReference>
<sequence>MTSDPTKPRSLARTRRAPSARPLDSVPRSEIAPGAKTESIDSDEPAPSSSGIFDNYDAAVPQFNLEKTFPAILAPISLLRKVAHTQDLDALRALAPIFLHCLDAILHSMTHLPERVRSSPKYQLALSGVNFSTEMFMGHVNQVSEDGPWSSQQEATQVAMQFLDMTMSSLKGYLQVAAYEVAQLKPLPKPPAQDEPDENTDDPEESDDPPSSSADDGPTVGHQSESVDSQLKQKTKLSALFKPLSLRGRGKKKRGAKSDSTAVESTGSSTLLNSDSDRSDLGCGYVHVSTNIRNSLAKFPVSIGGSVIENIAHPEDATELWKDRNGLVELASLKALVRYLTTKGSDGDLTIVDVFFLCFRFFSNPMETFNTLVARYDENPTPHLSTPQARAESLHIRMRIARLLYLWVDLHWRQEEDAEVFAPLTQFAFSRLSQDIPRDTSSKLINALHDHACRGDISRGRRVQRAIARAEAHSRPEMLCSTWEPREKKAMLKGDFSKVKIQHFNCPGGHAMLALQLTLLLWEKYCAFEPEDAVHYLMVRKGDDTTPSSEVAQKVATFMSYEKALHRFVMDTIGSAESVEVRAELMEFFLDWASVRLYFRLISGNANLKASRNATNSATIRDPASLLSLAIAQCYSSGKSHAAVVQALTNNIQPFTGPV</sequence>
<dbReference type="PROSITE" id="PS50212">
    <property type="entry name" value="RASGEF_NTER"/>
    <property type="match status" value="1"/>
</dbReference>
<dbReference type="Gene3D" id="1.20.870.10">
    <property type="entry name" value="Son of sevenless (SoS) protein Chain: S domain 1"/>
    <property type="match status" value="1"/>
</dbReference>
<gene>
    <name evidence="4" type="ORF">HYDPIDRAFT_167810</name>
</gene>
<evidence type="ECO:0000259" key="3">
    <source>
        <dbReference type="PROSITE" id="PS50212"/>
    </source>
</evidence>
<dbReference type="EMBL" id="KN839846">
    <property type="protein sequence ID" value="KIJ64500.1"/>
    <property type="molecule type" value="Genomic_DNA"/>
</dbReference>
<dbReference type="Pfam" id="PF00617">
    <property type="entry name" value="RasGEF"/>
    <property type="match status" value="1"/>
</dbReference>
<reference evidence="4 5" key="1">
    <citation type="submission" date="2014-04" db="EMBL/GenBank/DDBJ databases">
        <title>Evolutionary Origins and Diversification of the Mycorrhizal Mutualists.</title>
        <authorList>
            <consortium name="DOE Joint Genome Institute"/>
            <consortium name="Mycorrhizal Genomics Consortium"/>
            <person name="Kohler A."/>
            <person name="Kuo A."/>
            <person name="Nagy L.G."/>
            <person name="Floudas D."/>
            <person name="Copeland A."/>
            <person name="Barry K.W."/>
            <person name="Cichocki N."/>
            <person name="Veneault-Fourrey C."/>
            <person name="LaButti K."/>
            <person name="Lindquist E.A."/>
            <person name="Lipzen A."/>
            <person name="Lundell T."/>
            <person name="Morin E."/>
            <person name="Murat C."/>
            <person name="Riley R."/>
            <person name="Ohm R."/>
            <person name="Sun H."/>
            <person name="Tunlid A."/>
            <person name="Henrissat B."/>
            <person name="Grigoriev I.V."/>
            <person name="Hibbett D.S."/>
            <person name="Martin F."/>
        </authorList>
    </citation>
    <scope>NUCLEOTIDE SEQUENCE [LARGE SCALE GENOMIC DNA]</scope>
    <source>
        <strain evidence="4 5">MD-312</strain>
    </source>
</reference>
<accession>A0A0C9W103</accession>
<dbReference type="GO" id="GO:0007264">
    <property type="term" value="P:small GTPase-mediated signal transduction"/>
    <property type="evidence" value="ECO:0007669"/>
    <property type="project" value="InterPro"/>
</dbReference>
<dbReference type="InterPro" id="IPR036964">
    <property type="entry name" value="RASGEF_cat_dom_sf"/>
</dbReference>
<dbReference type="AlphaFoldDB" id="A0A0C9W103"/>
<dbReference type="Proteomes" id="UP000053820">
    <property type="component" value="Unassembled WGS sequence"/>
</dbReference>
<dbReference type="InterPro" id="IPR023578">
    <property type="entry name" value="Ras_GEF_dom_sf"/>
</dbReference>
<dbReference type="SUPFAM" id="SSF48366">
    <property type="entry name" value="Ras GEF"/>
    <property type="match status" value="1"/>
</dbReference>
<dbReference type="InterPro" id="IPR001895">
    <property type="entry name" value="RASGEF_cat_dom"/>
</dbReference>
<protein>
    <recommendedName>
        <fullName evidence="3">N-terminal Ras-GEF domain-containing protein</fullName>
    </recommendedName>
</protein>
<dbReference type="Gene3D" id="1.10.840.10">
    <property type="entry name" value="Ras guanine-nucleotide exchange factors catalytic domain"/>
    <property type="match status" value="1"/>
</dbReference>
<dbReference type="GO" id="GO:0005085">
    <property type="term" value="F:guanyl-nucleotide exchange factor activity"/>
    <property type="evidence" value="ECO:0007669"/>
    <property type="project" value="UniProtKB-KW"/>
</dbReference>
<keyword evidence="1" id="KW-0344">Guanine-nucleotide releasing factor</keyword>
<dbReference type="Pfam" id="PF00618">
    <property type="entry name" value="RasGEF_N"/>
    <property type="match status" value="1"/>
</dbReference>
<dbReference type="OrthoDB" id="546434at2759"/>
<feature type="domain" description="N-terminal Ras-GEF" evidence="3">
    <location>
        <begin position="324"/>
        <end position="452"/>
    </location>
</feature>
<dbReference type="CDD" id="cd06224">
    <property type="entry name" value="REM"/>
    <property type="match status" value="1"/>
</dbReference>
<feature type="compositionally biased region" description="Polar residues" evidence="2">
    <location>
        <begin position="258"/>
        <end position="274"/>
    </location>
</feature>
<feature type="region of interest" description="Disordered" evidence="2">
    <location>
        <begin position="187"/>
        <end position="233"/>
    </location>
</feature>
<dbReference type="HOGENOM" id="CLU_386410_0_0_1"/>
<feature type="region of interest" description="Disordered" evidence="2">
    <location>
        <begin position="248"/>
        <end position="274"/>
    </location>
</feature>
<organism evidence="4 5">
    <name type="scientific">Hydnomerulius pinastri MD-312</name>
    <dbReference type="NCBI Taxonomy" id="994086"/>
    <lineage>
        <taxon>Eukaryota</taxon>
        <taxon>Fungi</taxon>
        <taxon>Dikarya</taxon>
        <taxon>Basidiomycota</taxon>
        <taxon>Agaricomycotina</taxon>
        <taxon>Agaricomycetes</taxon>
        <taxon>Agaricomycetidae</taxon>
        <taxon>Boletales</taxon>
        <taxon>Boletales incertae sedis</taxon>
        <taxon>Leucogyrophana</taxon>
    </lineage>
</organism>